<feature type="non-terminal residue" evidence="5">
    <location>
        <position position="103"/>
    </location>
</feature>
<dbReference type="PANTHER" id="PTHR31952:SF1">
    <property type="entry name" value="CB1 CANNABINOID RECEPTOR-INTERACTING PROTEIN 1"/>
    <property type="match status" value="1"/>
</dbReference>
<organism evidence="5 6">
    <name type="scientific">Dinothrombium tinctorium</name>
    <dbReference type="NCBI Taxonomy" id="1965070"/>
    <lineage>
        <taxon>Eukaryota</taxon>
        <taxon>Metazoa</taxon>
        <taxon>Ecdysozoa</taxon>
        <taxon>Arthropoda</taxon>
        <taxon>Chelicerata</taxon>
        <taxon>Arachnida</taxon>
        <taxon>Acari</taxon>
        <taxon>Acariformes</taxon>
        <taxon>Trombidiformes</taxon>
        <taxon>Prostigmata</taxon>
        <taxon>Anystina</taxon>
        <taxon>Parasitengona</taxon>
        <taxon>Trombidioidea</taxon>
        <taxon>Trombidiidae</taxon>
        <taxon>Dinothrombium</taxon>
    </lineage>
</organism>
<reference evidence="5 6" key="1">
    <citation type="journal article" date="2018" name="Gigascience">
        <title>Genomes of trombidid mites reveal novel predicted allergens and laterally-transferred genes associated with secondary metabolism.</title>
        <authorList>
            <person name="Dong X."/>
            <person name="Chaisiri K."/>
            <person name="Xia D."/>
            <person name="Armstrong S.D."/>
            <person name="Fang Y."/>
            <person name="Donnelly M.J."/>
            <person name="Kadowaki T."/>
            <person name="McGarry J.W."/>
            <person name="Darby A.C."/>
            <person name="Makepeace B.L."/>
        </authorList>
    </citation>
    <scope>NUCLEOTIDE SEQUENCE [LARGE SCALE GENOMIC DNA]</scope>
    <source>
        <strain evidence="5">UoL-WK</strain>
    </source>
</reference>
<dbReference type="Pfam" id="PF15043">
    <property type="entry name" value="CNRIP1"/>
    <property type="match status" value="1"/>
</dbReference>
<dbReference type="EMBL" id="NCKU01004258">
    <property type="protein sequence ID" value="RWS06228.1"/>
    <property type="molecule type" value="Genomic_DNA"/>
</dbReference>
<evidence type="ECO:0000256" key="3">
    <source>
        <dbReference type="ARBA" id="ARBA00015651"/>
    </source>
</evidence>
<keyword evidence="5" id="KW-0675">Receptor</keyword>
<comment type="subunit">
    <text evidence="4">Interacts with the cannabinoid receptor CNR1 (via C-terminus). Does not interact with cannabinoid receptor CNR2.</text>
</comment>
<evidence type="ECO:0000313" key="6">
    <source>
        <dbReference type="Proteomes" id="UP000285301"/>
    </source>
</evidence>
<keyword evidence="6" id="KW-1185">Reference proteome</keyword>
<evidence type="ECO:0000256" key="1">
    <source>
        <dbReference type="ARBA" id="ARBA00003884"/>
    </source>
</evidence>
<comment type="function">
    <text evidence="1">Suppresses cannabinoid receptor CNR1-mediated tonic inhibition of voltage-gated calcium channels.</text>
</comment>
<dbReference type="GO" id="GO:0031718">
    <property type="term" value="F:type 1 cannabinoid receptor binding"/>
    <property type="evidence" value="ECO:0007669"/>
    <property type="project" value="TreeGrafter"/>
</dbReference>
<dbReference type="PANTHER" id="PTHR31952">
    <property type="entry name" value="CB1 CANNABINOID RECEPTOR-INTERACTING PROTEIN 1"/>
    <property type="match status" value="1"/>
</dbReference>
<evidence type="ECO:0000313" key="5">
    <source>
        <dbReference type="EMBL" id="RWS06228.1"/>
    </source>
</evidence>
<sequence length="103" mass="11672">GVSVQGVGVSVTDSSQDENDASKYLFSWSAVKVEANKKKKRTKVQLMLQFQGGLSLILPLQAKFYKMEDTQHLTWGNPLHQIDYDCLIKSSTTYLDIVKETFR</sequence>
<evidence type="ECO:0000256" key="2">
    <source>
        <dbReference type="ARBA" id="ARBA00007288"/>
    </source>
</evidence>
<dbReference type="Proteomes" id="UP000285301">
    <property type="component" value="Unassembled WGS sequence"/>
</dbReference>
<evidence type="ECO:0000256" key="4">
    <source>
        <dbReference type="ARBA" id="ARBA00026030"/>
    </source>
</evidence>
<protein>
    <recommendedName>
        <fullName evidence="3">CB1 cannabinoid receptor-interacting protein 1</fullName>
    </recommendedName>
</protein>
<name>A0A3S3QAB4_9ACAR</name>
<accession>A0A3S3QAB4</accession>
<comment type="caution">
    <text evidence="5">The sequence shown here is derived from an EMBL/GenBank/DDBJ whole genome shotgun (WGS) entry which is preliminary data.</text>
</comment>
<dbReference type="AlphaFoldDB" id="A0A3S3QAB4"/>
<dbReference type="OrthoDB" id="5920443at2759"/>
<dbReference type="GO" id="GO:0005886">
    <property type="term" value="C:plasma membrane"/>
    <property type="evidence" value="ECO:0007669"/>
    <property type="project" value="TreeGrafter"/>
</dbReference>
<dbReference type="InterPro" id="IPR029204">
    <property type="entry name" value="CNRIP1"/>
</dbReference>
<feature type="non-terminal residue" evidence="5">
    <location>
        <position position="1"/>
    </location>
</feature>
<gene>
    <name evidence="5" type="ORF">B4U79_09421</name>
</gene>
<proteinExistence type="inferred from homology"/>
<comment type="similarity">
    <text evidence="2">Belongs to the CNRIP family.</text>
</comment>